<dbReference type="InterPro" id="IPR002298">
    <property type="entry name" value="DNA_polymerase_A"/>
</dbReference>
<comment type="caution">
    <text evidence="3">The sequence shown here is derived from an EMBL/GenBank/DDBJ whole genome shotgun (WGS) entry which is preliminary data.</text>
</comment>
<dbReference type="GO" id="GO:0003676">
    <property type="term" value="F:nucleic acid binding"/>
    <property type="evidence" value="ECO:0007669"/>
    <property type="project" value="InterPro"/>
</dbReference>
<feature type="region of interest" description="Disordered" evidence="1">
    <location>
        <begin position="139"/>
        <end position="160"/>
    </location>
</feature>
<dbReference type="SUPFAM" id="SSF158702">
    <property type="entry name" value="Sec63 N-terminal domain-like"/>
    <property type="match status" value="1"/>
</dbReference>
<dbReference type="PANTHER" id="PTHR10133">
    <property type="entry name" value="DNA POLYMERASE I"/>
    <property type="match status" value="1"/>
</dbReference>
<sequence>MVSVFCERLGWHDLEGLVSKFQNRVSFGVRAEIVELTTIPYVKCSRARQLYKAGLRTPQAIGVASISEIVKALFESSSWAAQDSAQRRIQLGVAKKIKNGARKIVLDKAEEARVAAFTAFKSLGLDVPQLPQPVLKAAGDATQKGATTSSGEESTSSFVGVQHTEHVSAKSTLVRCENFDKVTIEIGQEKSAKTIGVGLGTPHEAKSTGTMQTNFGAENPAAVVEGPGTLGEVNTIIEHINNADTSFSSLVRTTGNEIRKVDKYCDLGEQEQNDRETACLDNKENASEKGPVNAVNTPGGFDSFLDLWDSTREFYFDIHFNKRSEVNSTVPFEIHGIAICWGNSPVYYVNLPKDIFWFDSRRNDSLSISISGDGSDVLAPKHQFEVAKQRWSRIVMIMGKKDVRKFTWNLKIQIQVLKIPAVSIQRLGSLNLAVKNMGLELKDSIYYLLHPVYALIRCPTPSRTQSLRFNNLIQV</sequence>
<accession>A0A7J7I5M3</accession>
<dbReference type="GO" id="GO:0006302">
    <property type="term" value="P:double-strand break repair"/>
    <property type="evidence" value="ECO:0007669"/>
    <property type="project" value="TreeGrafter"/>
</dbReference>
<dbReference type="PANTHER" id="PTHR10133:SF62">
    <property type="entry name" value="DNA POLYMERASE THETA"/>
    <property type="match status" value="1"/>
</dbReference>
<reference evidence="3 4" key="2">
    <citation type="submission" date="2020-07" db="EMBL/GenBank/DDBJ databases">
        <title>Genome assembly of wild tea tree DASZ reveals pedigree and selection history of tea varieties.</title>
        <authorList>
            <person name="Zhang W."/>
        </authorList>
    </citation>
    <scope>NUCLEOTIDE SEQUENCE [LARGE SCALE GENOMIC DNA]</scope>
    <source>
        <strain evidence="4">cv. G240</strain>
        <tissue evidence="3">Leaf</tissue>
    </source>
</reference>
<protein>
    <recommendedName>
        <fullName evidence="2">DUF7898 domain-containing protein</fullName>
    </recommendedName>
</protein>
<dbReference type="InterPro" id="IPR036397">
    <property type="entry name" value="RNaseH_sf"/>
</dbReference>
<proteinExistence type="predicted"/>
<dbReference type="AlphaFoldDB" id="A0A7J7I5M3"/>
<dbReference type="GO" id="GO:0006261">
    <property type="term" value="P:DNA-templated DNA replication"/>
    <property type="evidence" value="ECO:0007669"/>
    <property type="project" value="InterPro"/>
</dbReference>
<evidence type="ECO:0000256" key="1">
    <source>
        <dbReference type="SAM" id="MobiDB-lite"/>
    </source>
</evidence>
<evidence type="ECO:0000259" key="2">
    <source>
        <dbReference type="Pfam" id="PF25453"/>
    </source>
</evidence>
<reference evidence="4" key="1">
    <citation type="journal article" date="2020" name="Nat. Commun.">
        <title>Genome assembly of wild tea tree DASZ reveals pedigree and selection history of tea varieties.</title>
        <authorList>
            <person name="Zhang W."/>
            <person name="Zhang Y."/>
            <person name="Qiu H."/>
            <person name="Guo Y."/>
            <person name="Wan H."/>
            <person name="Zhang X."/>
            <person name="Scossa F."/>
            <person name="Alseekh S."/>
            <person name="Zhang Q."/>
            <person name="Wang P."/>
            <person name="Xu L."/>
            <person name="Schmidt M.H."/>
            <person name="Jia X."/>
            <person name="Li D."/>
            <person name="Zhu A."/>
            <person name="Guo F."/>
            <person name="Chen W."/>
            <person name="Ni D."/>
            <person name="Usadel B."/>
            <person name="Fernie A.R."/>
            <person name="Wen W."/>
        </authorList>
    </citation>
    <scope>NUCLEOTIDE SEQUENCE [LARGE SCALE GENOMIC DNA]</scope>
    <source>
        <strain evidence="4">cv. G240</strain>
    </source>
</reference>
<gene>
    <name evidence="3" type="ORF">HYC85_001522</name>
</gene>
<evidence type="ECO:0000313" key="4">
    <source>
        <dbReference type="Proteomes" id="UP000593564"/>
    </source>
</evidence>
<keyword evidence="4" id="KW-1185">Reference proteome</keyword>
<dbReference type="Gene3D" id="3.30.420.10">
    <property type="entry name" value="Ribonuclease H-like superfamily/Ribonuclease H"/>
    <property type="match status" value="1"/>
</dbReference>
<evidence type="ECO:0000313" key="3">
    <source>
        <dbReference type="EMBL" id="KAF5960313.1"/>
    </source>
</evidence>
<organism evidence="3 4">
    <name type="scientific">Camellia sinensis</name>
    <name type="common">Tea plant</name>
    <name type="synonym">Thea sinensis</name>
    <dbReference type="NCBI Taxonomy" id="4442"/>
    <lineage>
        <taxon>Eukaryota</taxon>
        <taxon>Viridiplantae</taxon>
        <taxon>Streptophyta</taxon>
        <taxon>Embryophyta</taxon>
        <taxon>Tracheophyta</taxon>
        <taxon>Spermatophyta</taxon>
        <taxon>Magnoliopsida</taxon>
        <taxon>eudicotyledons</taxon>
        <taxon>Gunneridae</taxon>
        <taxon>Pentapetalae</taxon>
        <taxon>asterids</taxon>
        <taxon>Ericales</taxon>
        <taxon>Theaceae</taxon>
        <taxon>Camellia</taxon>
    </lineage>
</organism>
<dbReference type="Gene3D" id="1.10.3380.20">
    <property type="match status" value="1"/>
</dbReference>
<dbReference type="GO" id="GO:0003887">
    <property type="term" value="F:DNA-directed DNA polymerase activity"/>
    <property type="evidence" value="ECO:0007669"/>
    <property type="project" value="InterPro"/>
</dbReference>
<dbReference type="InterPro" id="IPR057220">
    <property type="entry name" value="DUF7898"/>
</dbReference>
<feature type="domain" description="DUF7898" evidence="2">
    <location>
        <begin position="31"/>
        <end position="104"/>
    </location>
</feature>
<dbReference type="Proteomes" id="UP000593564">
    <property type="component" value="Unassembled WGS sequence"/>
</dbReference>
<dbReference type="EMBL" id="JACBKZ010000001">
    <property type="protein sequence ID" value="KAF5960313.1"/>
    <property type="molecule type" value="Genomic_DNA"/>
</dbReference>
<name>A0A7J7I5M3_CAMSI</name>
<dbReference type="Pfam" id="PF25453">
    <property type="entry name" value="DUF7898"/>
    <property type="match status" value="1"/>
</dbReference>
<feature type="compositionally biased region" description="Low complexity" evidence="1">
    <location>
        <begin position="147"/>
        <end position="157"/>
    </location>
</feature>